<feature type="transmembrane region" description="Helical" evidence="8">
    <location>
        <begin position="486"/>
        <end position="517"/>
    </location>
</feature>
<dbReference type="GO" id="GO:0005886">
    <property type="term" value="C:plasma membrane"/>
    <property type="evidence" value="ECO:0007669"/>
    <property type="project" value="UniProtKB-SubCell"/>
</dbReference>
<protein>
    <submittedName>
        <fullName evidence="10">Iron(III) transport system permease protein</fullName>
    </submittedName>
</protein>
<keyword evidence="3" id="KW-1003">Cell membrane</keyword>
<dbReference type="Proteomes" id="UP000582837">
    <property type="component" value="Unassembled WGS sequence"/>
</dbReference>
<dbReference type="Pfam" id="PF00528">
    <property type="entry name" value="BPD_transp_1"/>
    <property type="match status" value="2"/>
</dbReference>
<feature type="transmembrane region" description="Helical" evidence="8">
    <location>
        <begin position="21"/>
        <end position="39"/>
    </location>
</feature>
<evidence type="ECO:0000256" key="7">
    <source>
        <dbReference type="ARBA" id="ARBA00023136"/>
    </source>
</evidence>
<evidence type="ECO:0000256" key="2">
    <source>
        <dbReference type="ARBA" id="ARBA00022448"/>
    </source>
</evidence>
<feature type="transmembrane region" description="Helical" evidence="8">
    <location>
        <begin position="400"/>
        <end position="422"/>
    </location>
</feature>
<dbReference type="Gene3D" id="1.10.3720.10">
    <property type="entry name" value="MetI-like"/>
    <property type="match status" value="2"/>
</dbReference>
<name>A0A841H106_9BACT</name>
<feature type="transmembrane region" description="Helical" evidence="8">
    <location>
        <begin position="214"/>
        <end position="237"/>
    </location>
</feature>
<feature type="transmembrane region" description="Helical" evidence="8">
    <location>
        <begin position="257"/>
        <end position="277"/>
    </location>
</feature>
<evidence type="ECO:0000256" key="4">
    <source>
        <dbReference type="ARBA" id="ARBA00022519"/>
    </source>
</evidence>
<dbReference type="InterPro" id="IPR035906">
    <property type="entry name" value="MetI-like_sf"/>
</dbReference>
<feature type="transmembrane region" description="Helical" evidence="8">
    <location>
        <begin position="367"/>
        <end position="388"/>
    </location>
</feature>
<dbReference type="PROSITE" id="PS50928">
    <property type="entry name" value="ABC_TM1"/>
    <property type="match status" value="2"/>
</dbReference>
<evidence type="ECO:0000256" key="8">
    <source>
        <dbReference type="RuleBase" id="RU363032"/>
    </source>
</evidence>
<evidence type="ECO:0000256" key="5">
    <source>
        <dbReference type="ARBA" id="ARBA00022692"/>
    </source>
</evidence>
<sequence>MSMTASDAGRRGTPGRGRIGGAAWVAVPVIIILLWLVLYPNLFVLADSVLDGGRWTGEHYARFFGSRSEVRALWNSVWISLASVVLSALIGVPLAFLFARRDFPGRRVLGALAAMPVLLPPLVGTLSFLFLYGESGFLTRGVQSLLGMDEAPWRLTGAWAVLLVHAYTMYVYFYLFTAAGLARLDGGYAEAAAALGAGWWTTLRRVTLPMLAPALGGAALLVFMTSMASFSAPYVFGGGFRVLTTQLFNSKLNGEDGLVAVEAVVLALASLLFLWMLQRYESGREYTGAGKGLAPAPPAAGGRGGWLSLGATLLVAFLLLPHATVLLISFVPEGTWTTQVIPPSYSAENYTRLFSDSQRLVPILNSLQMATVATIANVIFAYAAAWLLSRKGTRGRGWISALVALPWALPGTVLAIALVFTFNVHQPLAGRFVLVGTWGILPLAYFIRNIPLVTRAALGSFKQLDPTYEEAAASLGASRWTTARRVVLPLVLPGLAAGALLAFVTALGEFVASILLYTNRTRPISVEMLSSLRGFDFGGASAYGVILIVLVGIVFAAGGGKGSA</sequence>
<evidence type="ECO:0000313" key="11">
    <source>
        <dbReference type="Proteomes" id="UP000582837"/>
    </source>
</evidence>
<dbReference type="PANTHER" id="PTHR43357">
    <property type="entry name" value="INNER MEMBRANE ABC TRANSPORTER PERMEASE PROTEIN YDCV"/>
    <property type="match status" value="1"/>
</dbReference>
<organism evidence="10 11">
    <name type="scientific">Longimicrobium terrae</name>
    <dbReference type="NCBI Taxonomy" id="1639882"/>
    <lineage>
        <taxon>Bacteria</taxon>
        <taxon>Pseudomonadati</taxon>
        <taxon>Gemmatimonadota</taxon>
        <taxon>Longimicrobiia</taxon>
        <taxon>Longimicrobiales</taxon>
        <taxon>Longimicrobiaceae</taxon>
        <taxon>Longimicrobium</taxon>
    </lineage>
</organism>
<feature type="transmembrane region" description="Helical" evidence="8">
    <location>
        <begin position="111"/>
        <end position="133"/>
    </location>
</feature>
<evidence type="ECO:0000259" key="9">
    <source>
        <dbReference type="PROSITE" id="PS50928"/>
    </source>
</evidence>
<feature type="transmembrane region" description="Helical" evidence="8">
    <location>
        <begin position="77"/>
        <end position="99"/>
    </location>
</feature>
<keyword evidence="6 8" id="KW-1133">Transmembrane helix</keyword>
<dbReference type="AlphaFoldDB" id="A0A841H106"/>
<comment type="similarity">
    <text evidence="8">Belongs to the binding-protein-dependent transport system permease family.</text>
</comment>
<dbReference type="InterPro" id="IPR000515">
    <property type="entry name" value="MetI-like"/>
</dbReference>
<dbReference type="EMBL" id="JACHIA010000010">
    <property type="protein sequence ID" value="MBB6071672.1"/>
    <property type="molecule type" value="Genomic_DNA"/>
</dbReference>
<keyword evidence="5 8" id="KW-0812">Transmembrane</keyword>
<dbReference type="PANTHER" id="PTHR43357:SF4">
    <property type="entry name" value="INNER MEMBRANE ABC TRANSPORTER PERMEASE PROTEIN YDCV"/>
    <property type="match status" value="1"/>
</dbReference>
<comment type="caution">
    <text evidence="10">The sequence shown here is derived from an EMBL/GenBank/DDBJ whole genome shotgun (WGS) entry which is preliminary data.</text>
</comment>
<proteinExistence type="inferred from homology"/>
<keyword evidence="4" id="KW-0997">Cell inner membrane</keyword>
<reference evidence="10 11" key="1">
    <citation type="submission" date="2020-08" db="EMBL/GenBank/DDBJ databases">
        <title>Genomic Encyclopedia of Type Strains, Phase IV (KMG-IV): sequencing the most valuable type-strain genomes for metagenomic binning, comparative biology and taxonomic classification.</title>
        <authorList>
            <person name="Goeker M."/>
        </authorList>
    </citation>
    <scope>NUCLEOTIDE SEQUENCE [LARGE SCALE GENOMIC DNA]</scope>
    <source>
        <strain evidence="10 11">DSM 29007</strain>
    </source>
</reference>
<evidence type="ECO:0000313" key="10">
    <source>
        <dbReference type="EMBL" id="MBB6071672.1"/>
    </source>
</evidence>
<feature type="transmembrane region" description="Helical" evidence="8">
    <location>
        <begin position="153"/>
        <end position="175"/>
    </location>
</feature>
<feature type="transmembrane region" description="Helical" evidence="8">
    <location>
        <begin position="537"/>
        <end position="558"/>
    </location>
</feature>
<dbReference type="CDD" id="cd06261">
    <property type="entry name" value="TM_PBP2"/>
    <property type="match status" value="2"/>
</dbReference>
<feature type="domain" description="ABC transmembrane type-1" evidence="9">
    <location>
        <begin position="363"/>
        <end position="558"/>
    </location>
</feature>
<accession>A0A841H106</accession>
<keyword evidence="2 8" id="KW-0813">Transport</keyword>
<keyword evidence="11" id="KW-1185">Reference proteome</keyword>
<dbReference type="RefSeq" id="WP_205761211.1">
    <property type="nucleotide sequence ID" value="NZ_JABDTL010000001.1"/>
</dbReference>
<feature type="transmembrane region" description="Helical" evidence="8">
    <location>
        <begin position="306"/>
        <end position="331"/>
    </location>
</feature>
<evidence type="ECO:0000256" key="6">
    <source>
        <dbReference type="ARBA" id="ARBA00022989"/>
    </source>
</evidence>
<comment type="subcellular location">
    <subcellularLocation>
        <location evidence="1">Cell inner membrane</location>
        <topology evidence="1">Multi-pass membrane protein</topology>
    </subcellularLocation>
    <subcellularLocation>
        <location evidence="8">Cell membrane</location>
        <topology evidence="8">Multi-pass membrane protein</topology>
    </subcellularLocation>
</comment>
<evidence type="ECO:0000256" key="1">
    <source>
        <dbReference type="ARBA" id="ARBA00004429"/>
    </source>
</evidence>
<evidence type="ECO:0000256" key="3">
    <source>
        <dbReference type="ARBA" id="ARBA00022475"/>
    </source>
</evidence>
<keyword evidence="7 8" id="KW-0472">Membrane</keyword>
<feature type="transmembrane region" description="Helical" evidence="8">
    <location>
        <begin position="428"/>
        <end position="447"/>
    </location>
</feature>
<dbReference type="GO" id="GO:0055085">
    <property type="term" value="P:transmembrane transport"/>
    <property type="evidence" value="ECO:0007669"/>
    <property type="project" value="InterPro"/>
</dbReference>
<feature type="domain" description="ABC transmembrane type-1" evidence="9">
    <location>
        <begin position="73"/>
        <end position="277"/>
    </location>
</feature>
<gene>
    <name evidence="10" type="ORF">HNQ61_003311</name>
</gene>
<dbReference type="SUPFAM" id="SSF161098">
    <property type="entry name" value="MetI-like"/>
    <property type="match status" value="2"/>
</dbReference>